<dbReference type="AlphaFoldDB" id="A0A6I2R2Q2"/>
<dbReference type="RefSeq" id="WP_108981662.1">
    <property type="nucleotide sequence ID" value="NZ_JAQLWY010000015.1"/>
</dbReference>
<organism evidence="1 2">
    <name type="scientific">Flavonifractor plautii</name>
    <name type="common">Fusobacterium plautii</name>
    <dbReference type="NCBI Taxonomy" id="292800"/>
    <lineage>
        <taxon>Bacteria</taxon>
        <taxon>Bacillati</taxon>
        <taxon>Bacillota</taxon>
        <taxon>Clostridia</taxon>
        <taxon>Eubacteriales</taxon>
        <taxon>Oscillospiraceae</taxon>
        <taxon>Flavonifractor</taxon>
    </lineage>
</organism>
<accession>A0A6I2R2Q2</accession>
<dbReference type="EMBL" id="WKPR01000013">
    <property type="protein sequence ID" value="MSB20525.1"/>
    <property type="molecule type" value="Genomic_DNA"/>
</dbReference>
<gene>
    <name evidence="1" type="ORF">GKE97_13490</name>
</gene>
<sequence>MSRKNKAIDTFKKAAPGYFAEVIPDGGGNWHICAARVDEQTGQTLYGKVIASYARRMLAESICANLNMARHTTGLSPI</sequence>
<name>A0A6I2R2Q2_FLAPL</name>
<protein>
    <submittedName>
        <fullName evidence="1">Uncharacterized protein</fullName>
    </submittedName>
</protein>
<proteinExistence type="predicted"/>
<evidence type="ECO:0000313" key="1">
    <source>
        <dbReference type="EMBL" id="MSB20525.1"/>
    </source>
</evidence>
<evidence type="ECO:0000313" key="2">
    <source>
        <dbReference type="Proteomes" id="UP000434475"/>
    </source>
</evidence>
<dbReference type="Proteomes" id="UP000434475">
    <property type="component" value="Unassembled WGS sequence"/>
</dbReference>
<comment type="caution">
    <text evidence="1">The sequence shown here is derived from an EMBL/GenBank/DDBJ whole genome shotgun (WGS) entry which is preliminary data.</text>
</comment>
<reference evidence="1 2" key="1">
    <citation type="journal article" date="2019" name="Nat. Med.">
        <title>A library of human gut bacterial isolates paired with longitudinal multiomics data enables mechanistic microbiome research.</title>
        <authorList>
            <person name="Poyet M."/>
            <person name="Groussin M."/>
            <person name="Gibbons S.M."/>
            <person name="Avila-Pacheco J."/>
            <person name="Jiang X."/>
            <person name="Kearney S.M."/>
            <person name="Perrotta A.R."/>
            <person name="Berdy B."/>
            <person name="Zhao S."/>
            <person name="Lieberman T.D."/>
            <person name="Swanson P.K."/>
            <person name="Smith M."/>
            <person name="Roesemann S."/>
            <person name="Alexander J.E."/>
            <person name="Rich S.A."/>
            <person name="Livny J."/>
            <person name="Vlamakis H."/>
            <person name="Clish C."/>
            <person name="Bullock K."/>
            <person name="Deik A."/>
            <person name="Scott J."/>
            <person name="Pierce K.A."/>
            <person name="Xavier R.J."/>
            <person name="Alm E.J."/>
        </authorList>
    </citation>
    <scope>NUCLEOTIDE SEQUENCE [LARGE SCALE GENOMIC DNA]</scope>
    <source>
        <strain evidence="1 2">BIOML-A2</strain>
    </source>
</reference>